<reference evidence="1" key="1">
    <citation type="submission" date="2020-03" db="EMBL/GenBank/DDBJ databases">
        <title>The deep terrestrial virosphere.</title>
        <authorList>
            <person name="Holmfeldt K."/>
            <person name="Nilsson E."/>
            <person name="Simone D."/>
            <person name="Lopez-Fernandez M."/>
            <person name="Wu X."/>
            <person name="de Brujin I."/>
            <person name="Lundin D."/>
            <person name="Andersson A."/>
            <person name="Bertilsson S."/>
            <person name="Dopson M."/>
        </authorList>
    </citation>
    <scope>NUCLEOTIDE SEQUENCE</scope>
    <source>
        <strain evidence="1">MM171B02234</strain>
    </source>
</reference>
<proteinExistence type="predicted"/>
<gene>
    <name evidence="1" type="ORF">MM171B02234_0003</name>
</gene>
<dbReference type="AlphaFoldDB" id="A0A6M3M6A2"/>
<organism evidence="1">
    <name type="scientific">viral metagenome</name>
    <dbReference type="NCBI Taxonomy" id="1070528"/>
    <lineage>
        <taxon>unclassified sequences</taxon>
        <taxon>metagenomes</taxon>
        <taxon>organismal metagenomes</taxon>
    </lineage>
</organism>
<sequence>MKLKIMRVNKDYVRYAECPVCGLHNTVIIKEDAQLGQFTCWNCGSLIAWSVEDEGKEGQDENTG</sequence>
<protein>
    <submittedName>
        <fullName evidence="1">Putative transcription factor TFIIB zinc-binding motif</fullName>
    </submittedName>
</protein>
<dbReference type="SUPFAM" id="SSF57783">
    <property type="entry name" value="Zinc beta-ribbon"/>
    <property type="match status" value="1"/>
</dbReference>
<accession>A0A6M3M6A2</accession>
<dbReference type="EMBL" id="MT143720">
    <property type="protein sequence ID" value="QJB01630.1"/>
    <property type="molecule type" value="Genomic_DNA"/>
</dbReference>
<name>A0A6M3M6A2_9ZZZZ</name>
<evidence type="ECO:0000313" key="1">
    <source>
        <dbReference type="EMBL" id="QJB01630.1"/>
    </source>
</evidence>